<protein>
    <recommendedName>
        <fullName evidence="4">DUF4157 domain-containing protein</fullName>
    </recommendedName>
</protein>
<dbReference type="AlphaFoldDB" id="A0A7W8MAC4"/>
<reference evidence="2 3" key="1">
    <citation type="submission" date="2020-08" db="EMBL/GenBank/DDBJ databases">
        <title>Genomic Encyclopedia of Type Strains, Phase IV (KMG-IV): sequencing the most valuable type-strain genomes for metagenomic binning, comparative biology and taxonomic classification.</title>
        <authorList>
            <person name="Goeker M."/>
        </authorList>
    </citation>
    <scope>NUCLEOTIDE SEQUENCE [LARGE SCALE GENOMIC DNA]</scope>
    <source>
        <strain evidence="2 3">DSM 29781</strain>
    </source>
</reference>
<dbReference type="EMBL" id="JACHGB010000008">
    <property type="protein sequence ID" value="MBB5273793.1"/>
    <property type="molecule type" value="Genomic_DNA"/>
</dbReference>
<evidence type="ECO:0000313" key="2">
    <source>
        <dbReference type="EMBL" id="MBB5273793.1"/>
    </source>
</evidence>
<keyword evidence="1" id="KW-0472">Membrane</keyword>
<keyword evidence="1" id="KW-1133">Transmembrane helix</keyword>
<keyword evidence="1" id="KW-0812">Transmembrane</keyword>
<sequence length="107" mass="12044">MICAGGSLRRADHTIEFALAPGQGQVPRWAARCRFAAITFGHVIVGQSHEVLAVLRPHERVHVRQYERLGVLFFLAYPASSLMAWLQGRCPYLGNRFEQEAISLDPR</sequence>
<accession>A0A7W8MAC4</accession>
<proteinExistence type="predicted"/>
<comment type="caution">
    <text evidence="2">The sequence shown here is derived from an EMBL/GenBank/DDBJ whole genome shotgun (WGS) entry which is preliminary data.</text>
</comment>
<keyword evidence="3" id="KW-1185">Reference proteome</keyword>
<name>A0A7W8MAC4_9BURK</name>
<evidence type="ECO:0008006" key="4">
    <source>
        <dbReference type="Google" id="ProtNLM"/>
    </source>
</evidence>
<feature type="transmembrane region" description="Helical" evidence="1">
    <location>
        <begin position="69"/>
        <end position="86"/>
    </location>
</feature>
<gene>
    <name evidence="2" type="ORF">HNQ70_003824</name>
</gene>
<dbReference type="RefSeq" id="WP_345121184.1">
    <property type="nucleotide sequence ID" value="NZ_BAABEW010000013.1"/>
</dbReference>
<evidence type="ECO:0000256" key="1">
    <source>
        <dbReference type="SAM" id="Phobius"/>
    </source>
</evidence>
<organism evidence="2 3">
    <name type="scientific">Quisquiliibacterium transsilvanicum</name>
    <dbReference type="NCBI Taxonomy" id="1549638"/>
    <lineage>
        <taxon>Bacteria</taxon>
        <taxon>Pseudomonadati</taxon>
        <taxon>Pseudomonadota</taxon>
        <taxon>Betaproteobacteria</taxon>
        <taxon>Burkholderiales</taxon>
        <taxon>Burkholderiaceae</taxon>
        <taxon>Quisquiliibacterium</taxon>
    </lineage>
</organism>
<evidence type="ECO:0000313" key="3">
    <source>
        <dbReference type="Proteomes" id="UP000532440"/>
    </source>
</evidence>
<dbReference type="Proteomes" id="UP000532440">
    <property type="component" value="Unassembled WGS sequence"/>
</dbReference>